<dbReference type="EMBL" id="JAPFFF010000063">
    <property type="protein sequence ID" value="KAK8836788.1"/>
    <property type="molecule type" value="Genomic_DNA"/>
</dbReference>
<organism evidence="1 2">
    <name type="scientific">Tritrichomonas musculus</name>
    <dbReference type="NCBI Taxonomy" id="1915356"/>
    <lineage>
        <taxon>Eukaryota</taxon>
        <taxon>Metamonada</taxon>
        <taxon>Parabasalia</taxon>
        <taxon>Tritrichomonadida</taxon>
        <taxon>Tritrichomonadidae</taxon>
        <taxon>Tritrichomonas</taxon>
    </lineage>
</organism>
<sequence>MYFNLSSKSLKQVKEAGFENDFYFKILNEKIPCTKFVASFFSSKISKEIRNDPTVDYFNVKFPSKSEFYSSIEELKQKIERANFINKFKDLIEGQPILIESKEILEQDQDKAIFTSNTETAQLIIIFGNSLGNDEMISEGLKLLGLTINSDDSIDTCKKMIEINRVFGKYDKKWYDHIASQFYSLFQEDEEMKEYLKKMSKNELDIIFSSDKLKIESEDSLFELITSLGPNYYFLYDYIEFQYLSIESIQKLIENINNYEIQFHPRLWSSIGISPNHDFHELAE</sequence>
<reference evidence="1 2" key="1">
    <citation type="submission" date="2024-04" db="EMBL/GenBank/DDBJ databases">
        <title>Tritrichomonas musculus Genome.</title>
        <authorList>
            <person name="Alves-Ferreira E."/>
            <person name="Grigg M."/>
            <person name="Lorenzi H."/>
            <person name="Galac M."/>
        </authorList>
    </citation>
    <scope>NUCLEOTIDE SEQUENCE [LARGE SCALE GENOMIC DNA]</scope>
    <source>
        <strain evidence="1 2">EAF2021</strain>
    </source>
</reference>
<evidence type="ECO:0000313" key="1">
    <source>
        <dbReference type="EMBL" id="KAK8836788.1"/>
    </source>
</evidence>
<protein>
    <submittedName>
        <fullName evidence="1">Uncharacterized protein</fullName>
    </submittedName>
</protein>
<comment type="caution">
    <text evidence="1">The sequence shown here is derived from an EMBL/GenBank/DDBJ whole genome shotgun (WGS) entry which is preliminary data.</text>
</comment>
<dbReference type="Proteomes" id="UP001470230">
    <property type="component" value="Unassembled WGS sequence"/>
</dbReference>
<accession>A0ABR2GS73</accession>
<keyword evidence="2" id="KW-1185">Reference proteome</keyword>
<evidence type="ECO:0000313" key="2">
    <source>
        <dbReference type="Proteomes" id="UP001470230"/>
    </source>
</evidence>
<proteinExistence type="predicted"/>
<name>A0ABR2GS73_9EUKA</name>
<gene>
    <name evidence="1" type="ORF">M9Y10_037310</name>
</gene>